<dbReference type="PANTHER" id="PTHR43649:SF30">
    <property type="entry name" value="ABC TRANSPORTER SUBSTRATE-BINDING PROTEIN"/>
    <property type="match status" value="1"/>
</dbReference>
<dbReference type="Proteomes" id="UP000093629">
    <property type="component" value="Unassembled WGS sequence"/>
</dbReference>
<dbReference type="SUPFAM" id="SSF53850">
    <property type="entry name" value="Periplasmic binding protein-like II"/>
    <property type="match status" value="1"/>
</dbReference>
<dbReference type="PROSITE" id="PS51318">
    <property type="entry name" value="TAT"/>
    <property type="match status" value="1"/>
</dbReference>
<protein>
    <submittedName>
        <fullName evidence="1">ABC transporter substrate-binding protein</fullName>
    </submittedName>
</protein>
<accession>A0A1A3MTJ2</accession>
<evidence type="ECO:0000313" key="2">
    <source>
        <dbReference type="Proteomes" id="UP000093629"/>
    </source>
</evidence>
<dbReference type="AlphaFoldDB" id="A0A1A3MTJ2"/>
<dbReference type="PANTHER" id="PTHR43649">
    <property type="entry name" value="ARABINOSE-BINDING PROTEIN-RELATED"/>
    <property type="match status" value="1"/>
</dbReference>
<dbReference type="Pfam" id="PF13416">
    <property type="entry name" value="SBP_bac_8"/>
    <property type="match status" value="1"/>
</dbReference>
<dbReference type="InterPro" id="IPR006311">
    <property type="entry name" value="TAT_signal"/>
</dbReference>
<comment type="caution">
    <text evidence="1">The sequence shown here is derived from an EMBL/GenBank/DDBJ whole genome shotgun (WGS) entry which is preliminary data.</text>
</comment>
<evidence type="ECO:0000313" key="1">
    <source>
        <dbReference type="EMBL" id="OBK12841.1"/>
    </source>
</evidence>
<proteinExistence type="predicted"/>
<keyword evidence="2" id="KW-1185">Reference proteome</keyword>
<dbReference type="OrthoDB" id="2510110at2"/>
<sequence>MDTWNRRQFLMLIGAAGTAAGCAGMGGNDAVKSGNSPISFWSNHPGLSTPVERELINRFQHEFSGLQVKLIDAGKDYDEVAQKFNAALIGTDVPDVVVLDDIWWFHFALSGVLTPIDELMRHVGVDTSDYVDSLLADYEFDGHHYALPYARSTPLFYYNKAVWERAGLPDRGPVSWQEFHDWGPRLQRVVGDRNWAHGWANSEAISWTFEGPNWSFGGAYSDKWELKFSDPATIAAGNFLRDSTHGSRYAAVANNIANEFATGILASTVASTGALVGITAAARFDFGVAPLPTGPGGAPACPTGGAGLAIPAKLSDERKINAARFIAYLTNPQSTVYFSQRTGYLAVRKSAVNDPSEQRYLTENPNARVAFDQLPHTRPQDYARVFLPGADRIIAAGLETIGLKGSDVRATFNGIDKQLQVIYDRQIKRKLKDFSHG</sequence>
<dbReference type="PROSITE" id="PS51257">
    <property type="entry name" value="PROKAR_LIPOPROTEIN"/>
    <property type="match status" value="1"/>
</dbReference>
<dbReference type="Gene3D" id="3.40.190.10">
    <property type="entry name" value="Periplasmic binding protein-like II"/>
    <property type="match status" value="1"/>
</dbReference>
<dbReference type="EMBL" id="LZLQ01000121">
    <property type="protein sequence ID" value="OBK12841.1"/>
    <property type="molecule type" value="Genomic_DNA"/>
</dbReference>
<organism evidence="1 2">
    <name type="scientific">Mycobacterium asiaticum</name>
    <dbReference type="NCBI Taxonomy" id="1790"/>
    <lineage>
        <taxon>Bacteria</taxon>
        <taxon>Bacillati</taxon>
        <taxon>Actinomycetota</taxon>
        <taxon>Actinomycetes</taxon>
        <taxon>Mycobacteriales</taxon>
        <taxon>Mycobacteriaceae</taxon>
        <taxon>Mycobacterium</taxon>
    </lineage>
</organism>
<dbReference type="InterPro" id="IPR050490">
    <property type="entry name" value="Bact_solute-bd_prot1"/>
</dbReference>
<gene>
    <name evidence="1" type="ORF">A5636_10145</name>
</gene>
<dbReference type="CDD" id="cd14748">
    <property type="entry name" value="PBP2_UgpB"/>
    <property type="match status" value="1"/>
</dbReference>
<dbReference type="InterPro" id="IPR006059">
    <property type="entry name" value="SBP"/>
</dbReference>
<reference evidence="1 2" key="1">
    <citation type="submission" date="2016-06" db="EMBL/GenBank/DDBJ databases">
        <authorList>
            <person name="Kjaerup R.B."/>
            <person name="Dalgaard T.S."/>
            <person name="Juul-Madsen H.R."/>
        </authorList>
    </citation>
    <scope>NUCLEOTIDE SEQUENCE [LARGE SCALE GENOMIC DNA]</scope>
    <source>
        <strain evidence="1 2">1245139.5</strain>
    </source>
</reference>
<name>A0A1A3MTJ2_MYCAS</name>
<dbReference type="RefSeq" id="WP_065160086.1">
    <property type="nucleotide sequence ID" value="NZ_LZLQ01000121.1"/>
</dbReference>